<organism evidence="4 5">
    <name type="scientific">Winogradskyella luteola</name>
    <dbReference type="NCBI Taxonomy" id="2828330"/>
    <lineage>
        <taxon>Bacteria</taxon>
        <taxon>Pseudomonadati</taxon>
        <taxon>Bacteroidota</taxon>
        <taxon>Flavobacteriia</taxon>
        <taxon>Flavobacteriales</taxon>
        <taxon>Flavobacteriaceae</taxon>
        <taxon>Winogradskyella</taxon>
    </lineage>
</organism>
<feature type="region of interest" description="Disordered" evidence="1">
    <location>
        <begin position="1323"/>
        <end position="1360"/>
    </location>
</feature>
<keyword evidence="2" id="KW-0732">Signal</keyword>
<reference evidence="4" key="1">
    <citation type="submission" date="2021-04" db="EMBL/GenBank/DDBJ databases">
        <authorList>
            <person name="Pira H."/>
            <person name="Risdian C."/>
            <person name="Wink J."/>
        </authorList>
    </citation>
    <scope>NUCLEOTIDE SEQUENCE</scope>
    <source>
        <strain evidence="4">WHY3</strain>
    </source>
</reference>
<sequence>MKHFIYIIVLCLAANIAGAQTDTENYVTSTTYQVRTTDGEHKAGTATDLADDDKIEAVTYFDGLGRPVQSIAKQAGGQRQDIITPIVYDEYGRQVRDYLPYTRANSSLDYELPDGLMVDLRQQYLSKYGEDLNMSLPNPFSEKVLEASPLNRVLEQAAPGEDWAIGNGHTIKFEYQTNSLNPSSPFDSAGNTYDNVILFDVAHPGGDTERTELVYSGHYANNTLYRTVTKDENWTPADGKDHTTEEFKNKQGQMVLKRTYNNNEPHDTYYVYDDYGNLTYVLPPEASHQILELDTAGRAASQRNFPWTRLASVSSDFAAEYDHQLSDYENAEILNADIQNAYGGQGGFTVTTLEESDKVVLSINFSATEELELKQGELVSLEEYGSHNDTELGRITGEGYSYVFYITKNAIHIEGEGKLNGINQVFNSDAKLSYEQSYLWTRLADIDPKFAAGYEKDVMEHAQNTGQDPLNVYTDNPYGGQGGLSVTVDDNDNITLSFNISSAQALKLKKGAVLKLDAKRALANRRLGTLSGTGYSYDFNLEDNNIVITGSGTGQSFLGTMFPNPTAADDMVINNEVIEGLCYIYHYDYRNRLIEKKIPGKGWEHIVYDRLDRPVLTQDAKLRLDNDWLFTKYDVHGRVTYTGKHNYVPQGSAHNAGRLGLQADLEAQTVHHELRQNTANTIDGTAIHYSNQSLPNTNLELLTINYYDSYDHLGLSAELLKNHGDVIHDRSIDTNAKGLSTCSQIRVLGTDDWTTSVTYYDKKSMPIYMASKNSYLHTLDVATTEYDFVGKVLRTESTHTMSGPNTNTVTVEDRFTYDHAGRMLTQSQTINGSSAELITNNHYDGLGQLKSKAVGGSVASDPAQSTGLQIVDYSYNIRGWLRGINDVGALGDDLFAFKIGYNNPQTDGTALYNGNISETFWRTANDNRERGYDYDYDALNRIEIASYHGNYALDGTGNIMENYGLVGENGTPGVAYDKNGNITSLRRMGLVAATGQIDVIDDLSYGYAPMSNKLLDVDDMATEDGFGDGGNTENDYLYDVNGNMVQDLNKRITNIVYKHLNLPTKIYVRQTDDPISLIDNIEYIYDATGVKLQKKINVQGVSHDQITQYAGSYVYSGNNYSGISLEFFNHSEGYVEPVNDGSGNYKYVYQYRDHLGNVRLTYADSDGNGSIDAQTEIIEENNYYPFGLEHKGYNNVVNGVENNYQTYQGQELTEDLGLNVLEFKYRIHDPAIGRFWQIDPLAETYVYNSTYAFAENKVIANFELEGLEAISIHSASFAPYDKFGKAMGTGPFSGDGNNRKFGTNPNASSRIYGRADLNLSGDGITLTGSDQRGSVSHNYGSGKEEYSPASMQPSISKQDSDGLTASAMLDYDLSGSNKAAPGGAAPDIDVKGNMSIGVMDLGDQGSMAIISGQIAGDKFPASETFLTDSNGVGVFLGVSGADGGPVTMLPGDNYRPMASFTIGVSFNSDGHITGVMHNGKTYTVADWNKQFSNLNPQDGNVTTNFD</sequence>
<gene>
    <name evidence="4" type="ORF">KCG49_11340</name>
</gene>
<evidence type="ECO:0000256" key="2">
    <source>
        <dbReference type="SAM" id="SignalP"/>
    </source>
</evidence>
<feature type="chain" id="PRO_5040742794" description="DUF6443 domain-containing protein" evidence="2">
    <location>
        <begin position="20"/>
        <end position="1506"/>
    </location>
</feature>
<protein>
    <recommendedName>
        <fullName evidence="3">DUF6443 domain-containing protein</fullName>
    </recommendedName>
</protein>
<feature type="compositionally biased region" description="Polar residues" evidence="1">
    <location>
        <begin position="1349"/>
        <end position="1360"/>
    </location>
</feature>
<dbReference type="NCBIfam" id="TIGR03696">
    <property type="entry name" value="Rhs_assc_core"/>
    <property type="match status" value="1"/>
</dbReference>
<dbReference type="InterPro" id="IPR022385">
    <property type="entry name" value="Rhs_assc_core"/>
</dbReference>
<dbReference type="RefSeq" id="WP_218546619.1">
    <property type="nucleotide sequence ID" value="NZ_JAGSPD010000009.1"/>
</dbReference>
<accession>A0A9X1FBR1</accession>
<evidence type="ECO:0000259" key="3">
    <source>
        <dbReference type="Pfam" id="PF20041"/>
    </source>
</evidence>
<name>A0A9X1FBR1_9FLAO</name>
<evidence type="ECO:0000313" key="4">
    <source>
        <dbReference type="EMBL" id="MBV7269780.1"/>
    </source>
</evidence>
<evidence type="ECO:0000313" key="5">
    <source>
        <dbReference type="Proteomes" id="UP001138894"/>
    </source>
</evidence>
<comment type="caution">
    <text evidence="4">The sequence shown here is derived from an EMBL/GenBank/DDBJ whole genome shotgun (WGS) entry which is preliminary data.</text>
</comment>
<proteinExistence type="predicted"/>
<feature type="signal peptide" evidence="2">
    <location>
        <begin position="1"/>
        <end position="19"/>
    </location>
</feature>
<dbReference type="Pfam" id="PF20041">
    <property type="entry name" value="DUF6443"/>
    <property type="match status" value="1"/>
</dbReference>
<dbReference type="EMBL" id="JAGSPD010000009">
    <property type="protein sequence ID" value="MBV7269780.1"/>
    <property type="molecule type" value="Genomic_DNA"/>
</dbReference>
<feature type="compositionally biased region" description="Polar residues" evidence="1">
    <location>
        <begin position="1326"/>
        <end position="1339"/>
    </location>
</feature>
<dbReference type="InterPro" id="IPR045619">
    <property type="entry name" value="DUF6443"/>
</dbReference>
<keyword evidence="5" id="KW-1185">Reference proteome</keyword>
<evidence type="ECO:0000256" key="1">
    <source>
        <dbReference type="SAM" id="MobiDB-lite"/>
    </source>
</evidence>
<feature type="domain" description="DUF6443" evidence="3">
    <location>
        <begin position="39"/>
        <end position="177"/>
    </location>
</feature>
<dbReference type="Proteomes" id="UP001138894">
    <property type="component" value="Unassembled WGS sequence"/>
</dbReference>